<feature type="repeat" description="TPR" evidence="3">
    <location>
        <begin position="113"/>
        <end position="146"/>
    </location>
</feature>
<reference evidence="5 6" key="1">
    <citation type="journal article" date="2012" name="J. Bacteriol.">
        <title>Genome sequence of an alkane-degrading bacterium, Alcanivorax pacificus type strain W11-5, isolated from deep sea sediment.</title>
        <authorList>
            <person name="Lai Q."/>
            <person name="Shao Z."/>
        </authorList>
    </citation>
    <scope>NUCLEOTIDE SEQUENCE [LARGE SCALE GENOMIC DNA]</scope>
    <source>
        <strain evidence="5 6">W11-5</strain>
    </source>
</reference>
<dbReference type="SMART" id="SM00028">
    <property type="entry name" value="TPR"/>
    <property type="match status" value="3"/>
</dbReference>
<keyword evidence="1" id="KW-0677">Repeat</keyword>
<protein>
    <recommendedName>
        <fullName evidence="7">Tetratricopeptide repeat protein</fullName>
    </recommendedName>
</protein>
<proteinExistence type="predicted"/>
<dbReference type="Gene3D" id="1.25.40.10">
    <property type="entry name" value="Tetratricopeptide repeat domain"/>
    <property type="match status" value="2"/>
</dbReference>
<evidence type="ECO:0000313" key="6">
    <source>
        <dbReference type="Proteomes" id="UP000006764"/>
    </source>
</evidence>
<keyword evidence="2 3" id="KW-0802">TPR repeat</keyword>
<feature type="region of interest" description="Disordered" evidence="4">
    <location>
        <begin position="1"/>
        <end position="29"/>
    </location>
</feature>
<dbReference type="InterPro" id="IPR051685">
    <property type="entry name" value="Ycf3/AcsC/BcsC/TPR_MFPF"/>
</dbReference>
<dbReference type="InterPro" id="IPR011990">
    <property type="entry name" value="TPR-like_helical_dom_sf"/>
</dbReference>
<gene>
    <name evidence="5" type="ORF">S7S_07480</name>
</gene>
<dbReference type="Pfam" id="PF13432">
    <property type="entry name" value="TPR_16"/>
    <property type="match status" value="1"/>
</dbReference>
<dbReference type="InterPro" id="IPR019734">
    <property type="entry name" value="TPR_rpt"/>
</dbReference>
<dbReference type="STRING" id="391936.S7S_07480"/>
<feature type="repeat" description="TPR" evidence="3">
    <location>
        <begin position="79"/>
        <end position="112"/>
    </location>
</feature>
<organism evidence="5 6">
    <name type="scientific">Isoalcanivorax pacificus W11-5</name>
    <dbReference type="NCBI Taxonomy" id="391936"/>
    <lineage>
        <taxon>Bacteria</taxon>
        <taxon>Pseudomonadati</taxon>
        <taxon>Pseudomonadota</taxon>
        <taxon>Gammaproteobacteria</taxon>
        <taxon>Oceanospirillales</taxon>
        <taxon>Alcanivoracaceae</taxon>
        <taxon>Isoalcanivorax</taxon>
    </lineage>
</organism>
<dbReference type="EMBL" id="CP004387">
    <property type="protein sequence ID" value="AJD47912.1"/>
    <property type="molecule type" value="Genomic_DNA"/>
</dbReference>
<dbReference type="Proteomes" id="UP000006764">
    <property type="component" value="Chromosome"/>
</dbReference>
<dbReference type="PANTHER" id="PTHR44943">
    <property type="entry name" value="CELLULOSE SYNTHASE OPERON PROTEIN C"/>
    <property type="match status" value="1"/>
</dbReference>
<dbReference type="SUPFAM" id="SSF48452">
    <property type="entry name" value="TPR-like"/>
    <property type="match status" value="1"/>
</dbReference>
<evidence type="ECO:0000313" key="5">
    <source>
        <dbReference type="EMBL" id="AJD47912.1"/>
    </source>
</evidence>
<evidence type="ECO:0008006" key="7">
    <source>
        <dbReference type="Google" id="ProtNLM"/>
    </source>
</evidence>
<dbReference type="HOGENOM" id="CLU_092366_1_0_6"/>
<dbReference type="PANTHER" id="PTHR44943:SF8">
    <property type="entry name" value="TPR REPEAT-CONTAINING PROTEIN MJ0263"/>
    <property type="match status" value="1"/>
</dbReference>
<dbReference type="KEGG" id="apac:S7S_07480"/>
<keyword evidence="6" id="KW-1185">Reference proteome</keyword>
<evidence type="ECO:0000256" key="2">
    <source>
        <dbReference type="ARBA" id="ARBA00022803"/>
    </source>
</evidence>
<name>A0A0B4XNP4_9GAMM</name>
<dbReference type="PROSITE" id="PS50005">
    <property type="entry name" value="TPR"/>
    <property type="match status" value="2"/>
</dbReference>
<evidence type="ECO:0000256" key="4">
    <source>
        <dbReference type="SAM" id="MobiDB-lite"/>
    </source>
</evidence>
<dbReference type="PROSITE" id="PS50293">
    <property type="entry name" value="TPR_REGION"/>
    <property type="match status" value="1"/>
</dbReference>
<evidence type="ECO:0000256" key="3">
    <source>
        <dbReference type="PROSITE-ProRule" id="PRU00339"/>
    </source>
</evidence>
<sequence length="208" mass="22902">MPGDGERAVSRYADQRTGSAAADSDAVHIPPVPHDAAAEPMAAAAMNDYFNALQALRDGDAARAESLFRDIAERYPLLSGPWVNLGLIALQQDRFDDAENALRRALQVNARNPYAHNALGLALREQGRFDEAAAHYQQAVTLDPMYARAHFNLGVLAELYLQQPADALAHFRRYQALQKQPDQTVANWITDLERRVPQAAVAAEDNKS</sequence>
<accession>A0A0B4XNP4</accession>
<dbReference type="AlphaFoldDB" id="A0A0B4XNP4"/>
<evidence type="ECO:0000256" key="1">
    <source>
        <dbReference type="ARBA" id="ARBA00022737"/>
    </source>
</evidence>